<dbReference type="AlphaFoldDB" id="A0A0G0K609"/>
<comment type="similarity">
    <text evidence="1">Belongs to the LacAB/RpiB family.</text>
</comment>
<gene>
    <name evidence="2" type="ORF">US96_C0017G0004</name>
</gene>
<dbReference type="InterPro" id="IPR036569">
    <property type="entry name" value="RpiB_LacA_LacB_sf"/>
</dbReference>
<proteinExistence type="inferred from homology"/>
<dbReference type="SUPFAM" id="SSF89623">
    <property type="entry name" value="Ribose/Galactose isomerase RpiB/AlsB"/>
    <property type="match status" value="1"/>
</dbReference>
<dbReference type="NCBIfam" id="TIGR00689">
    <property type="entry name" value="rpiB_lacA_lacB"/>
    <property type="match status" value="1"/>
</dbReference>
<dbReference type="GO" id="GO:0004751">
    <property type="term" value="F:ribose-5-phosphate isomerase activity"/>
    <property type="evidence" value="ECO:0007669"/>
    <property type="project" value="TreeGrafter"/>
</dbReference>
<protein>
    <submittedName>
        <fullName evidence="2">Ribose 5-phosphate isomerase</fullName>
    </submittedName>
</protein>
<dbReference type="Pfam" id="PF02502">
    <property type="entry name" value="LacAB_rpiB"/>
    <property type="match status" value="2"/>
</dbReference>
<keyword evidence="2" id="KW-0413">Isomerase</keyword>
<dbReference type="PANTHER" id="PTHR30345:SF0">
    <property type="entry name" value="DNA DAMAGE-REPAIR_TOLERATION PROTEIN DRT102"/>
    <property type="match status" value="1"/>
</dbReference>
<dbReference type="InterPro" id="IPR003500">
    <property type="entry name" value="RpiB_LacA_LacB"/>
</dbReference>
<evidence type="ECO:0000256" key="1">
    <source>
        <dbReference type="ARBA" id="ARBA00008754"/>
    </source>
</evidence>
<evidence type="ECO:0000313" key="2">
    <source>
        <dbReference type="EMBL" id="KKQ75098.1"/>
    </source>
</evidence>
<dbReference type="NCBIfam" id="NF004051">
    <property type="entry name" value="PRK05571.1"/>
    <property type="match status" value="1"/>
</dbReference>
<name>A0A0G0K609_9BACT</name>
<dbReference type="Gene3D" id="3.40.1400.10">
    <property type="entry name" value="Sugar-phosphate isomerase, RpiB/LacA/LacB"/>
    <property type="match status" value="1"/>
</dbReference>
<organism evidence="2 3">
    <name type="scientific">Candidatus Woesebacteria bacterium GW2011_GWB1_38_5b</name>
    <dbReference type="NCBI Taxonomy" id="1618569"/>
    <lineage>
        <taxon>Bacteria</taxon>
        <taxon>Candidatus Woeseibacteriota</taxon>
    </lineage>
</organism>
<accession>A0A0G0K609</accession>
<evidence type="ECO:0000313" key="3">
    <source>
        <dbReference type="Proteomes" id="UP000034181"/>
    </source>
</evidence>
<dbReference type="PIRSF" id="PIRSF005384">
    <property type="entry name" value="RpiB_LacA_B"/>
    <property type="match status" value="1"/>
</dbReference>
<dbReference type="PANTHER" id="PTHR30345">
    <property type="entry name" value="RIBOSE-5-PHOSPHATE ISOMERASE B"/>
    <property type="match status" value="1"/>
</dbReference>
<reference evidence="2 3" key="1">
    <citation type="journal article" date="2015" name="Nature">
        <title>rRNA introns, odd ribosomes, and small enigmatic genomes across a large radiation of phyla.</title>
        <authorList>
            <person name="Brown C.T."/>
            <person name="Hug L.A."/>
            <person name="Thomas B.C."/>
            <person name="Sharon I."/>
            <person name="Castelle C.J."/>
            <person name="Singh A."/>
            <person name="Wilkins M.J."/>
            <person name="Williams K.H."/>
            <person name="Banfield J.F."/>
        </authorList>
    </citation>
    <scope>NUCLEOTIDE SEQUENCE [LARGE SCALE GENOMIC DNA]</scope>
</reference>
<dbReference type="Proteomes" id="UP000034181">
    <property type="component" value="Unassembled WGS sequence"/>
</dbReference>
<dbReference type="GO" id="GO:0019316">
    <property type="term" value="P:D-allose catabolic process"/>
    <property type="evidence" value="ECO:0007669"/>
    <property type="project" value="TreeGrafter"/>
</dbReference>
<comment type="caution">
    <text evidence="2">The sequence shown here is derived from an EMBL/GenBank/DDBJ whole genome shotgun (WGS) entry which is preliminary data.</text>
</comment>
<dbReference type="GO" id="GO:0009052">
    <property type="term" value="P:pentose-phosphate shunt, non-oxidative branch"/>
    <property type="evidence" value="ECO:0007669"/>
    <property type="project" value="TreeGrafter"/>
</dbReference>
<dbReference type="EMBL" id="LBUZ01000017">
    <property type="protein sequence ID" value="KKQ75098.1"/>
    <property type="molecule type" value="Genomic_DNA"/>
</dbReference>
<sequence>MKIYIGADHKGYNLKEEIKQWLISNNHQVEDCGASELTPMDDYVDYAKNVGNKVSEEKARLAEDSSQNEVGEPRRGSRGIVICGSGAGVDITANKINGIRACLGFNIEQVKAARADDDVNVLALSSDFTIFDDAKLLIDAFLKTPFDPTDNHVRRIEKIKSLES</sequence>